<name>A0A1X2HGS0_SYNRA</name>
<dbReference type="InterPro" id="IPR044034">
    <property type="entry name" value="NAC-like_UBA"/>
</dbReference>
<feature type="domain" description="Nascent polypeptide-associated complex subunit alpha-like UBA" evidence="2">
    <location>
        <begin position="102"/>
        <end position="140"/>
    </location>
</feature>
<dbReference type="Pfam" id="PF19026">
    <property type="entry name" value="UBA_HYPK"/>
    <property type="match status" value="1"/>
</dbReference>
<dbReference type="OMA" id="IIGDRRN"/>
<feature type="compositionally biased region" description="Polar residues" evidence="1">
    <location>
        <begin position="1"/>
        <end position="12"/>
    </location>
</feature>
<dbReference type="OrthoDB" id="285219at2759"/>
<dbReference type="InterPro" id="IPR052617">
    <property type="entry name" value="Huntingtin-int_K"/>
</dbReference>
<dbReference type="PANTHER" id="PTHR31184:SF2">
    <property type="entry name" value="HUNTINGTIN-INTERACTING PROTEIN K"/>
    <property type="match status" value="1"/>
</dbReference>
<feature type="region of interest" description="Disordered" evidence="1">
    <location>
        <begin position="1"/>
        <end position="54"/>
    </location>
</feature>
<comment type="caution">
    <text evidence="3">The sequence shown here is derived from an EMBL/GenBank/DDBJ whole genome shotgun (WGS) entry which is preliminary data.</text>
</comment>
<dbReference type="STRING" id="13706.A0A1X2HGS0"/>
<dbReference type="PANTHER" id="PTHR31184">
    <property type="entry name" value="HUNTINGTIN-INTERACTING PROTEIN K FAMILY MEMBER"/>
    <property type="match status" value="1"/>
</dbReference>
<dbReference type="GO" id="GO:0050821">
    <property type="term" value="P:protein stabilization"/>
    <property type="evidence" value="ECO:0007669"/>
    <property type="project" value="TreeGrafter"/>
</dbReference>
<feature type="compositionally biased region" description="Basic and acidic residues" evidence="1">
    <location>
        <begin position="45"/>
        <end position="54"/>
    </location>
</feature>
<organism evidence="3 4">
    <name type="scientific">Syncephalastrum racemosum</name>
    <name type="common">Filamentous fungus</name>
    <dbReference type="NCBI Taxonomy" id="13706"/>
    <lineage>
        <taxon>Eukaryota</taxon>
        <taxon>Fungi</taxon>
        <taxon>Fungi incertae sedis</taxon>
        <taxon>Mucoromycota</taxon>
        <taxon>Mucoromycotina</taxon>
        <taxon>Mucoromycetes</taxon>
        <taxon>Mucorales</taxon>
        <taxon>Syncephalastraceae</taxon>
        <taxon>Syncephalastrum</taxon>
    </lineage>
</organism>
<dbReference type="EMBL" id="MCGN01000004">
    <property type="protein sequence ID" value="ORY98165.1"/>
    <property type="molecule type" value="Genomic_DNA"/>
</dbReference>
<dbReference type="CDD" id="cd14361">
    <property type="entry name" value="UBA_HYPK"/>
    <property type="match status" value="1"/>
</dbReference>
<proteinExistence type="predicted"/>
<evidence type="ECO:0000313" key="4">
    <source>
        <dbReference type="Proteomes" id="UP000242180"/>
    </source>
</evidence>
<sequence length="142" mass="15153">MAPQTPAASNKQTDAKPASPKPADRSPEASKADDDNEDEPVESGAKGEAKKDMKNVTNYVNEELAKRQVDADTLGKSLAFLQNAAKAHKANLAAPKPAGSPVNKQDVEFLKTHMQVGKTEAENALREKDGDLLAALNYLIEA</sequence>
<dbReference type="AlphaFoldDB" id="A0A1X2HGS0"/>
<evidence type="ECO:0000259" key="2">
    <source>
        <dbReference type="Pfam" id="PF19026"/>
    </source>
</evidence>
<dbReference type="InterPro" id="IPR038922">
    <property type="entry name" value="HYPK_UBA"/>
</dbReference>
<evidence type="ECO:0000256" key="1">
    <source>
        <dbReference type="SAM" id="MobiDB-lite"/>
    </source>
</evidence>
<protein>
    <recommendedName>
        <fullName evidence="2">Nascent polypeptide-associated complex subunit alpha-like UBA domain-containing protein</fullName>
    </recommendedName>
</protein>
<dbReference type="Proteomes" id="UP000242180">
    <property type="component" value="Unassembled WGS sequence"/>
</dbReference>
<reference evidence="3 4" key="1">
    <citation type="submission" date="2016-07" db="EMBL/GenBank/DDBJ databases">
        <title>Pervasive Adenine N6-methylation of Active Genes in Fungi.</title>
        <authorList>
            <consortium name="DOE Joint Genome Institute"/>
            <person name="Mondo S.J."/>
            <person name="Dannebaum R.O."/>
            <person name="Kuo R.C."/>
            <person name="Labutti K."/>
            <person name="Haridas S."/>
            <person name="Kuo A."/>
            <person name="Salamov A."/>
            <person name="Ahrendt S.R."/>
            <person name="Lipzen A."/>
            <person name="Sullivan W."/>
            <person name="Andreopoulos W.B."/>
            <person name="Clum A."/>
            <person name="Lindquist E."/>
            <person name="Daum C."/>
            <person name="Ramamoorthy G.K."/>
            <person name="Gryganskyi A."/>
            <person name="Culley D."/>
            <person name="Magnuson J.K."/>
            <person name="James T.Y."/>
            <person name="O'Malley M.A."/>
            <person name="Stajich J.E."/>
            <person name="Spatafora J.W."/>
            <person name="Visel A."/>
            <person name="Grigoriev I.V."/>
        </authorList>
    </citation>
    <scope>NUCLEOTIDE SEQUENCE [LARGE SCALE GENOMIC DNA]</scope>
    <source>
        <strain evidence="3 4">NRRL 2496</strain>
    </source>
</reference>
<keyword evidence="4" id="KW-1185">Reference proteome</keyword>
<dbReference type="GO" id="GO:0043066">
    <property type="term" value="P:negative regulation of apoptotic process"/>
    <property type="evidence" value="ECO:0007669"/>
    <property type="project" value="TreeGrafter"/>
</dbReference>
<accession>A0A1X2HGS0</accession>
<feature type="compositionally biased region" description="Basic and acidic residues" evidence="1">
    <location>
        <begin position="22"/>
        <end position="33"/>
    </location>
</feature>
<evidence type="ECO:0000313" key="3">
    <source>
        <dbReference type="EMBL" id="ORY98165.1"/>
    </source>
</evidence>
<dbReference type="InParanoid" id="A0A1X2HGS0"/>
<gene>
    <name evidence="3" type="ORF">BCR43DRAFT_490975</name>
</gene>